<dbReference type="CDD" id="cd14859">
    <property type="entry name" value="PMEI_like"/>
    <property type="match status" value="1"/>
</dbReference>
<protein>
    <recommendedName>
        <fullName evidence="5">Pectinesterase inhibitor domain-containing protein</fullName>
    </recommendedName>
</protein>
<feature type="domain" description="Pectinesterase inhibitor" evidence="5">
    <location>
        <begin position="26"/>
        <end position="172"/>
    </location>
</feature>
<dbReference type="AlphaFoldDB" id="A0AAV5LGJ9"/>
<proteinExistence type="inferred from homology"/>
<evidence type="ECO:0000313" key="7">
    <source>
        <dbReference type="Proteomes" id="UP001054252"/>
    </source>
</evidence>
<keyword evidence="2" id="KW-1015">Disulfide bond</keyword>
<evidence type="ECO:0000259" key="5">
    <source>
        <dbReference type="SMART" id="SM00856"/>
    </source>
</evidence>
<dbReference type="GO" id="GO:0004857">
    <property type="term" value="F:enzyme inhibitor activity"/>
    <property type="evidence" value="ECO:0007669"/>
    <property type="project" value="InterPro"/>
</dbReference>
<evidence type="ECO:0000313" key="6">
    <source>
        <dbReference type="EMBL" id="GKV36440.1"/>
    </source>
</evidence>
<sequence length="182" mass="19796">MARLVLLFFLLVIFFIISSCCAGPLNGTELVKEVCNHTSDYNFCVQTLSSDANAGASEALAKELVNAALRLAQIKGSSSQDLITHHLNNASTSAAEKQLLQRCLVDNGKVISELSLANNDLNSDSILDMVEEMQGAAAAAENCQYIIKDTRFTALEDMNRVLMKLCEIGIVSTKYFSAADFY</sequence>
<dbReference type="EMBL" id="BPVZ01000116">
    <property type="protein sequence ID" value="GKV36440.1"/>
    <property type="molecule type" value="Genomic_DNA"/>
</dbReference>
<name>A0AAV5LGJ9_9ROSI</name>
<reference evidence="6 7" key="1">
    <citation type="journal article" date="2021" name="Commun. Biol.">
        <title>The genome of Shorea leprosula (Dipterocarpaceae) highlights the ecological relevance of drought in aseasonal tropical rainforests.</title>
        <authorList>
            <person name="Ng K.K.S."/>
            <person name="Kobayashi M.J."/>
            <person name="Fawcett J.A."/>
            <person name="Hatakeyama M."/>
            <person name="Paape T."/>
            <person name="Ng C.H."/>
            <person name="Ang C.C."/>
            <person name="Tnah L.H."/>
            <person name="Lee C.T."/>
            <person name="Nishiyama T."/>
            <person name="Sese J."/>
            <person name="O'Brien M.J."/>
            <person name="Copetti D."/>
            <person name="Mohd Noor M.I."/>
            <person name="Ong R.C."/>
            <person name="Putra M."/>
            <person name="Sireger I.Z."/>
            <person name="Indrioko S."/>
            <person name="Kosugi Y."/>
            <person name="Izuno A."/>
            <person name="Isagi Y."/>
            <person name="Lee S.L."/>
            <person name="Shimizu K.K."/>
        </authorList>
    </citation>
    <scope>NUCLEOTIDE SEQUENCE [LARGE SCALE GENOMIC DNA]</scope>
    <source>
        <strain evidence="6">214</strain>
    </source>
</reference>
<dbReference type="Pfam" id="PF04043">
    <property type="entry name" value="PMEI"/>
    <property type="match status" value="1"/>
</dbReference>
<dbReference type="PANTHER" id="PTHR36710:SF18">
    <property type="entry name" value="PECTINESTERASE INHIBITOR 5-RELATED"/>
    <property type="match status" value="1"/>
</dbReference>
<organism evidence="6 7">
    <name type="scientific">Rubroshorea leprosula</name>
    <dbReference type="NCBI Taxonomy" id="152421"/>
    <lineage>
        <taxon>Eukaryota</taxon>
        <taxon>Viridiplantae</taxon>
        <taxon>Streptophyta</taxon>
        <taxon>Embryophyta</taxon>
        <taxon>Tracheophyta</taxon>
        <taxon>Spermatophyta</taxon>
        <taxon>Magnoliopsida</taxon>
        <taxon>eudicotyledons</taxon>
        <taxon>Gunneridae</taxon>
        <taxon>Pentapetalae</taxon>
        <taxon>rosids</taxon>
        <taxon>malvids</taxon>
        <taxon>Malvales</taxon>
        <taxon>Dipterocarpaceae</taxon>
        <taxon>Rubroshorea</taxon>
    </lineage>
</organism>
<evidence type="ECO:0000256" key="1">
    <source>
        <dbReference type="ARBA" id="ARBA00022729"/>
    </source>
</evidence>
<dbReference type="Gene3D" id="1.20.140.40">
    <property type="entry name" value="Invertase/pectin methylesterase inhibitor family protein"/>
    <property type="match status" value="1"/>
</dbReference>
<evidence type="ECO:0000256" key="2">
    <source>
        <dbReference type="ARBA" id="ARBA00023157"/>
    </source>
</evidence>
<dbReference type="SMART" id="SM00856">
    <property type="entry name" value="PMEI"/>
    <property type="match status" value="1"/>
</dbReference>
<comment type="similarity">
    <text evidence="3">Belongs to the PMEI family.</text>
</comment>
<accession>A0AAV5LGJ9</accession>
<evidence type="ECO:0000256" key="4">
    <source>
        <dbReference type="SAM" id="SignalP"/>
    </source>
</evidence>
<dbReference type="Proteomes" id="UP001054252">
    <property type="component" value="Unassembled WGS sequence"/>
</dbReference>
<dbReference type="PROSITE" id="PS51257">
    <property type="entry name" value="PROKAR_LIPOPROTEIN"/>
    <property type="match status" value="1"/>
</dbReference>
<dbReference type="InterPro" id="IPR006501">
    <property type="entry name" value="Pectinesterase_inhib_dom"/>
</dbReference>
<dbReference type="SUPFAM" id="SSF101148">
    <property type="entry name" value="Plant invertase/pectin methylesterase inhibitor"/>
    <property type="match status" value="1"/>
</dbReference>
<keyword evidence="1 4" id="KW-0732">Signal</keyword>
<dbReference type="InterPro" id="IPR035513">
    <property type="entry name" value="Invertase/methylesterase_inhib"/>
</dbReference>
<gene>
    <name evidence="6" type="ORF">SLEP1_g44574</name>
</gene>
<dbReference type="PANTHER" id="PTHR36710">
    <property type="entry name" value="PECTINESTERASE INHIBITOR-LIKE"/>
    <property type="match status" value="1"/>
</dbReference>
<keyword evidence="7" id="KW-1185">Reference proteome</keyword>
<comment type="caution">
    <text evidence="6">The sequence shown here is derived from an EMBL/GenBank/DDBJ whole genome shotgun (WGS) entry which is preliminary data.</text>
</comment>
<feature type="signal peptide" evidence="4">
    <location>
        <begin position="1"/>
        <end position="22"/>
    </location>
</feature>
<feature type="chain" id="PRO_5043697311" description="Pectinesterase inhibitor domain-containing protein" evidence="4">
    <location>
        <begin position="23"/>
        <end position="182"/>
    </location>
</feature>
<dbReference type="NCBIfam" id="TIGR01614">
    <property type="entry name" value="PME_inhib"/>
    <property type="match status" value="1"/>
</dbReference>
<evidence type="ECO:0000256" key="3">
    <source>
        <dbReference type="ARBA" id="ARBA00038471"/>
    </source>
</evidence>
<dbReference type="InterPro" id="IPR052421">
    <property type="entry name" value="PCW_Enzyme_Inhibitor"/>
</dbReference>